<evidence type="ECO:0008006" key="2">
    <source>
        <dbReference type="Google" id="ProtNLM"/>
    </source>
</evidence>
<dbReference type="SUPFAM" id="SSF54909">
    <property type="entry name" value="Dimeric alpha+beta barrel"/>
    <property type="match status" value="1"/>
</dbReference>
<evidence type="ECO:0000313" key="1">
    <source>
        <dbReference type="EMBL" id="AGO97165.1"/>
    </source>
</evidence>
<dbReference type="PANTHER" id="PTHR35174">
    <property type="entry name" value="BLL7171 PROTEIN-RELATED"/>
    <property type="match status" value="1"/>
</dbReference>
<organism evidence="1">
    <name type="scientific">Streptomyces sp. CNT-179</name>
    <dbReference type="NCBI Taxonomy" id="1338663"/>
    <lineage>
        <taxon>Bacteria</taxon>
        <taxon>Bacillati</taxon>
        <taxon>Actinomycetota</taxon>
        <taxon>Actinomycetes</taxon>
        <taxon>Kitasatosporales</taxon>
        <taxon>Streptomycetaceae</taxon>
        <taxon>Streptomyces</taxon>
    </lineage>
</organism>
<dbReference type="EMBL" id="KC863954">
    <property type="protein sequence ID" value="AGO97165.1"/>
    <property type="molecule type" value="Genomic_DNA"/>
</dbReference>
<accession>S4WCN7</accession>
<reference evidence="1" key="1">
    <citation type="journal article" date="2013" name="J. Am. Chem. Soc.">
        <title>Structures and comparative characterization of biosynthetic gene clusters for cyanosporasides, enediyne-derived natural products from marine actinomycetes.</title>
        <authorList>
            <person name="Lane A.L."/>
            <person name="Nam S.J."/>
            <person name="Fukuda T."/>
            <person name="Yamanaka K."/>
            <person name="Kauffman C.A."/>
            <person name="Jensen P.R."/>
            <person name="Fenical W."/>
            <person name="Moore B.S."/>
        </authorList>
    </citation>
    <scope>NUCLEOTIDE SEQUENCE</scope>
    <source>
        <strain evidence="1">CNT-179</strain>
    </source>
</reference>
<proteinExistence type="predicted"/>
<protein>
    <recommendedName>
        <fullName evidence="2">YCII-related domain-containing protein</fullName>
    </recommendedName>
</protein>
<sequence>MPKYLLIKHYRGGPEPHRPVPSMDQWSPEDAEAHTTFLYRFPELLEENGEFVELQALLPTRTWVRYDGPDADPVTTDDVDSESGEQVAGWCMVDVKSYERALEIAALLSSNPGPGGEPLHEWIEVREVLNSMTSDT</sequence>
<dbReference type="Gene3D" id="3.30.70.1060">
    <property type="entry name" value="Dimeric alpha+beta barrel"/>
    <property type="match status" value="1"/>
</dbReference>
<dbReference type="AlphaFoldDB" id="S4WCN7"/>
<name>S4WCN7_9ACTN</name>
<dbReference type="InterPro" id="IPR011008">
    <property type="entry name" value="Dimeric_a/b-barrel"/>
</dbReference>
<dbReference type="PANTHER" id="PTHR35174:SF3">
    <property type="entry name" value="BLL7171 PROTEIN"/>
    <property type="match status" value="1"/>
</dbReference>